<protein>
    <submittedName>
        <fullName evidence="2">Uncharacterized protein</fullName>
    </submittedName>
</protein>
<sequence length="288" mass="32143">MSSLHLTIDFTVPYDDEPWTFEYKTFDVLNEYLQPQSHTSPASAAIQLNDLLEHVSILQIWDIIFRVAAQVPHDHPSQDRLMALIFALRDFPVQPNRFAELDGMDMTLTDIFHQTDSNPPAQTTGSAEDGEAGQATTASARNSSPWRNLQTLAARLTHAGLAALSHDGIITLSLALECRPDPRSRAYQTRATKLDFHVPIAAQWIMVAGRELYAHIAAASGRGDTADYAAGPVWKKRKGGTWIERWTFWKDGFADVAEKEEVCGEDVRKVARLAVERMEEIEREGQGA</sequence>
<dbReference type="PANTHER" id="PTHR38797:SF4">
    <property type="entry name" value="NUCLEAR PORE COMPLEX PROTEIN NUP85"/>
    <property type="match status" value="1"/>
</dbReference>
<dbReference type="Pfam" id="PF12311">
    <property type="entry name" value="DUF3632"/>
    <property type="match status" value="1"/>
</dbReference>
<dbReference type="PANTHER" id="PTHR38797">
    <property type="entry name" value="NUCLEAR PORE COMPLEX PROTEIN NUP85-RELATED"/>
    <property type="match status" value="1"/>
</dbReference>
<evidence type="ECO:0000313" key="3">
    <source>
        <dbReference type="Proteomes" id="UP001430584"/>
    </source>
</evidence>
<comment type="caution">
    <text evidence="2">The sequence shown here is derived from an EMBL/GenBank/DDBJ whole genome shotgun (WGS) entry which is preliminary data.</text>
</comment>
<organism evidence="2 3">
    <name type="scientific">Diplodia seriata</name>
    <dbReference type="NCBI Taxonomy" id="420778"/>
    <lineage>
        <taxon>Eukaryota</taxon>
        <taxon>Fungi</taxon>
        <taxon>Dikarya</taxon>
        <taxon>Ascomycota</taxon>
        <taxon>Pezizomycotina</taxon>
        <taxon>Dothideomycetes</taxon>
        <taxon>Dothideomycetes incertae sedis</taxon>
        <taxon>Botryosphaeriales</taxon>
        <taxon>Botryosphaeriaceae</taxon>
        <taxon>Diplodia</taxon>
    </lineage>
</organism>
<accession>A0ABR3BXB0</accession>
<evidence type="ECO:0000256" key="1">
    <source>
        <dbReference type="SAM" id="MobiDB-lite"/>
    </source>
</evidence>
<feature type="region of interest" description="Disordered" evidence="1">
    <location>
        <begin position="112"/>
        <end position="144"/>
    </location>
</feature>
<dbReference type="RefSeq" id="XP_066627659.1">
    <property type="nucleotide sequence ID" value="XM_066782049.1"/>
</dbReference>
<feature type="compositionally biased region" description="Polar residues" evidence="1">
    <location>
        <begin position="134"/>
        <end position="144"/>
    </location>
</feature>
<dbReference type="EMBL" id="JAJVCZ030000015">
    <property type="protein sequence ID" value="KAL0253015.1"/>
    <property type="molecule type" value="Genomic_DNA"/>
</dbReference>
<dbReference type="GeneID" id="92014771"/>
<evidence type="ECO:0000313" key="2">
    <source>
        <dbReference type="EMBL" id="KAL0253015.1"/>
    </source>
</evidence>
<proteinExistence type="predicted"/>
<dbReference type="InterPro" id="IPR053204">
    <property type="entry name" value="Oxopyrrolidines_Biosynth-assoc"/>
</dbReference>
<name>A0ABR3BXB0_9PEZI</name>
<dbReference type="InterPro" id="IPR022085">
    <property type="entry name" value="OpdG"/>
</dbReference>
<dbReference type="Proteomes" id="UP001430584">
    <property type="component" value="Unassembled WGS sequence"/>
</dbReference>
<keyword evidence="3" id="KW-1185">Reference proteome</keyword>
<reference evidence="2 3" key="1">
    <citation type="submission" date="2024-02" db="EMBL/GenBank/DDBJ databases">
        <title>De novo assembly and annotation of 12 fungi associated with fruit tree decline syndrome in Ontario, Canada.</title>
        <authorList>
            <person name="Sulman M."/>
            <person name="Ellouze W."/>
            <person name="Ilyukhin E."/>
        </authorList>
    </citation>
    <scope>NUCLEOTIDE SEQUENCE [LARGE SCALE GENOMIC DNA]</scope>
    <source>
        <strain evidence="2 3">FDS-637</strain>
    </source>
</reference>
<feature type="compositionally biased region" description="Polar residues" evidence="1">
    <location>
        <begin position="112"/>
        <end position="126"/>
    </location>
</feature>
<gene>
    <name evidence="2" type="ORF">SLS55_010686</name>
</gene>